<dbReference type="Pfam" id="PF09488">
    <property type="entry name" value="Osmo_MPGsynth"/>
    <property type="match status" value="1"/>
</dbReference>
<dbReference type="InterPro" id="IPR033980">
    <property type="entry name" value="MPG_Pase_thermophiles"/>
</dbReference>
<evidence type="ECO:0000256" key="2">
    <source>
        <dbReference type="ARBA" id="ARBA00022801"/>
    </source>
</evidence>
<dbReference type="RefSeq" id="WP_338737576.1">
    <property type="nucleotide sequence ID" value="NZ_CP146612.1"/>
</dbReference>
<protein>
    <recommendedName>
        <fullName evidence="4">Mannosyl-3-phosphoglycerate phosphatase</fullName>
        <ecNumber evidence="4">3.1.3.70</ecNumber>
    </recommendedName>
</protein>
<accession>A0ABZ2J3F8</accession>
<dbReference type="SFLD" id="SFLDS00003">
    <property type="entry name" value="Haloacid_Dehalogenase"/>
    <property type="match status" value="1"/>
</dbReference>
<keyword evidence="3" id="KW-0460">Magnesium</keyword>
<dbReference type="InterPro" id="IPR012812">
    <property type="entry name" value="Osmo_MPG_synth"/>
</dbReference>
<dbReference type="GO" id="GO:0016787">
    <property type="term" value="F:hydrolase activity"/>
    <property type="evidence" value="ECO:0007669"/>
    <property type="project" value="UniProtKB-KW"/>
</dbReference>
<keyword evidence="2 5" id="KW-0378">Hydrolase</keyword>
<dbReference type="InterPro" id="IPR036412">
    <property type="entry name" value="HAD-like_sf"/>
</dbReference>
<dbReference type="NCBIfam" id="TIGR01484">
    <property type="entry name" value="HAD-SF-IIB"/>
    <property type="match status" value="1"/>
</dbReference>
<dbReference type="PANTHER" id="PTHR10000">
    <property type="entry name" value="PHOSPHOSERINE PHOSPHATASE"/>
    <property type="match status" value="1"/>
</dbReference>
<reference evidence="5 6" key="1">
    <citation type="submission" date="2024-03" db="EMBL/GenBank/DDBJ databases">
        <title>A Dehalogenimonas Isolated from Estuarine Sediments Dihaloeliminates Chlorinated Alkanes.</title>
        <authorList>
            <person name="Yang Y."/>
            <person name="Wang H."/>
        </authorList>
    </citation>
    <scope>NUCLEOTIDE SEQUENCE [LARGE SCALE GENOMIC DNA]</scope>
    <source>
        <strain evidence="5 6">W</strain>
    </source>
</reference>
<dbReference type="InterPro" id="IPR006381">
    <property type="entry name" value="HAD-SF-IIB-MPGP"/>
</dbReference>
<name>A0ABZ2J3F8_9CHLR</name>
<dbReference type="Proteomes" id="UP001375370">
    <property type="component" value="Chromosome"/>
</dbReference>
<dbReference type="SFLD" id="SFLDG01142">
    <property type="entry name" value="C2.B.2:_Mannosyl-3-phosphoglyc"/>
    <property type="match status" value="1"/>
</dbReference>
<dbReference type="PANTHER" id="PTHR10000:SF8">
    <property type="entry name" value="HAD SUPERFAMILY HYDROLASE-LIKE, TYPE 3"/>
    <property type="match status" value="1"/>
</dbReference>
<proteinExistence type="predicted"/>
<dbReference type="Pfam" id="PF08282">
    <property type="entry name" value="Hydrolase_3"/>
    <property type="match status" value="1"/>
</dbReference>
<evidence type="ECO:0000256" key="1">
    <source>
        <dbReference type="ARBA" id="ARBA00022723"/>
    </source>
</evidence>
<dbReference type="EMBL" id="CP146612">
    <property type="protein sequence ID" value="WWX25433.1"/>
    <property type="molecule type" value="Genomic_DNA"/>
</dbReference>
<evidence type="ECO:0000313" key="6">
    <source>
        <dbReference type="Proteomes" id="UP001375370"/>
    </source>
</evidence>
<organism evidence="5 6">
    <name type="scientific">Candidatus Dehalogenimonas loeffleri</name>
    <dbReference type="NCBI Taxonomy" id="3127115"/>
    <lineage>
        <taxon>Bacteria</taxon>
        <taxon>Bacillati</taxon>
        <taxon>Chloroflexota</taxon>
        <taxon>Dehalococcoidia</taxon>
        <taxon>Dehalococcoidales</taxon>
        <taxon>Dehalococcoidaceae</taxon>
        <taxon>Dehalogenimonas</taxon>
    </lineage>
</organism>
<dbReference type="InterPro" id="IPR006379">
    <property type="entry name" value="HAD-SF_hydro_IIB"/>
</dbReference>
<keyword evidence="1" id="KW-0479">Metal-binding</keyword>
<dbReference type="SUPFAM" id="SSF56784">
    <property type="entry name" value="HAD-like"/>
    <property type="match status" value="1"/>
</dbReference>
<dbReference type="Gene3D" id="3.40.50.1000">
    <property type="entry name" value="HAD superfamily/HAD-like"/>
    <property type="match status" value="1"/>
</dbReference>
<dbReference type="NCBIfam" id="TIGR01486">
    <property type="entry name" value="HAD-SF-IIB-MPGP"/>
    <property type="match status" value="1"/>
</dbReference>
<dbReference type="SFLD" id="SFLDG01140">
    <property type="entry name" value="C2.B:_Phosphomannomutase_and_P"/>
    <property type="match status" value="1"/>
</dbReference>
<dbReference type="InterPro" id="IPR023214">
    <property type="entry name" value="HAD_sf"/>
</dbReference>
<gene>
    <name evidence="5" type="ORF">V8247_00245</name>
</gene>
<dbReference type="InterPro" id="IPR029044">
    <property type="entry name" value="Nucleotide-diphossugar_trans"/>
</dbReference>
<dbReference type="Gene3D" id="3.90.550.10">
    <property type="entry name" value="Spore Coat Polysaccharide Biosynthesis Protein SpsA, Chain A"/>
    <property type="match status" value="1"/>
</dbReference>
<keyword evidence="6" id="KW-1185">Reference proteome</keyword>
<evidence type="ECO:0000256" key="4">
    <source>
        <dbReference type="NCBIfam" id="TIGR02461"/>
    </source>
</evidence>
<sequence length="690" mass="76852">MRLERTRQAEHLGSVTIFGVRRVLELDSGAKNPQVSENADVQKVEREAIDEIEKKMVIVLPIKDEDVKVFEGVLSAIPHDCFIIVLSNSQRGDIDAFRVEHDILSRFCQITRRQAMIVHQKDPAIAGAFAAAGYSEILGEDNLIRSGKSEGMILGIILTKVLGKEFVGFIDTDNYIPGAALEYVKHYAAAFSMAKTPYVMARILWRYKPKLFGEIYFKKWGRVSEITNKHLNNMVSGMGQFETDVVKTGNAGEHAMSIALAERLDYGTGYAVETEEIISILEKFTGMLPITNKEASEKGVEIYQTETVNPHLHAEKGDDHVVLEMMQPSLSVIYHSALCQDRTRRLILNELVEAGCLEPDQEPPLVGLMPPPRQVDMSRFSASLSGEFRRYFVPEDLPLPIPGMRPVGEELKKIIFSDLDGSLLHPVNYSYTEALNALRQVQANDAPLIFCSSKTRAEQAALRQELGVNDPFITENGSAIFVPKGYFHRPHSYDKVVDDYVVTEIGQPYQELKHRLNQVLEEVNAQLLNNASVGSLAVSAFSDMSTEEVAIETGLNLRAAELARQREYSETLKIQGSRQAIDLLLTEFKNAGLSYAFGGKFYTVTSGSDKGKAVKILTELYKLNYGNILTFGIGDSENDTPMLLAVDRPMQVQGVSQRWSKIKVPQLVFVKGVGPDGWSRAVVDILRQTS</sequence>
<dbReference type="NCBIfam" id="TIGR02461">
    <property type="entry name" value="osmo_MPG_phos"/>
    <property type="match status" value="1"/>
</dbReference>
<dbReference type="Gene3D" id="3.30.980.20">
    <property type="entry name" value="Putative mannosyl-3-phosphoglycerate phosphatase, domain 2"/>
    <property type="match status" value="1"/>
</dbReference>
<evidence type="ECO:0000313" key="5">
    <source>
        <dbReference type="EMBL" id="WWX25433.1"/>
    </source>
</evidence>
<dbReference type="NCBIfam" id="TIGR02460">
    <property type="entry name" value="osmo_MPGsynth"/>
    <property type="match status" value="1"/>
</dbReference>
<evidence type="ECO:0000256" key="3">
    <source>
        <dbReference type="ARBA" id="ARBA00022842"/>
    </source>
</evidence>
<dbReference type="EC" id="3.1.3.70" evidence="4"/>
<dbReference type="NCBIfam" id="NF011072">
    <property type="entry name" value="PRK14502.1"/>
    <property type="match status" value="1"/>
</dbReference>